<comment type="caution">
    <text evidence="4">The sequence shown here is derived from an EMBL/GenBank/DDBJ whole genome shotgun (WGS) entry which is preliminary data.</text>
</comment>
<evidence type="ECO:0000313" key="4">
    <source>
        <dbReference type="EMBL" id="KXB07448.1"/>
    </source>
</evidence>
<protein>
    <recommendedName>
        <fullName evidence="3">Thioredoxin-like fold domain-containing protein</fullName>
    </recommendedName>
</protein>
<gene>
    <name evidence="4" type="ORF">AKJ51_01345</name>
</gene>
<sequence length="85" mass="9450">MKISVEVFVSQPSCSGGRMLKKRIKKIEEKYGDKIEIETHEGTDEKTKEYGIDVSPAIVIDKDIRILGLAPSMETLENALKEAGL</sequence>
<comment type="similarity">
    <text evidence="1">Belongs to the glutaredoxin family.</text>
</comment>
<accession>A0A133VLW4</accession>
<keyword evidence="2" id="KW-0813">Transport</keyword>
<dbReference type="SUPFAM" id="SSF52833">
    <property type="entry name" value="Thioredoxin-like"/>
    <property type="match status" value="1"/>
</dbReference>
<dbReference type="AlphaFoldDB" id="A0A133VLW4"/>
<keyword evidence="5" id="KW-1185">Reference proteome</keyword>
<dbReference type="Gene3D" id="3.40.30.10">
    <property type="entry name" value="Glutaredoxin"/>
    <property type="match status" value="1"/>
</dbReference>
<organism evidence="4 5">
    <name type="scientific">candidate division MSBL1 archaeon SCGC-AAA382A20</name>
    <dbReference type="NCBI Taxonomy" id="1698280"/>
    <lineage>
        <taxon>Archaea</taxon>
        <taxon>Methanobacteriati</taxon>
        <taxon>Methanobacteriota</taxon>
        <taxon>candidate division MSBL1</taxon>
    </lineage>
</organism>
<keyword evidence="2" id="KW-0249">Electron transport</keyword>
<name>A0A133VLW4_9EURY</name>
<evidence type="ECO:0000256" key="2">
    <source>
        <dbReference type="ARBA" id="ARBA00022982"/>
    </source>
</evidence>
<dbReference type="Pfam" id="PF13192">
    <property type="entry name" value="Thioredoxin_3"/>
    <property type="match status" value="1"/>
</dbReference>
<evidence type="ECO:0000259" key="3">
    <source>
        <dbReference type="Pfam" id="PF13192"/>
    </source>
</evidence>
<dbReference type="EMBL" id="LHYE01000008">
    <property type="protein sequence ID" value="KXB07448.1"/>
    <property type="molecule type" value="Genomic_DNA"/>
</dbReference>
<dbReference type="InterPro" id="IPR012336">
    <property type="entry name" value="Thioredoxin-like_fold"/>
</dbReference>
<dbReference type="InterPro" id="IPR036249">
    <property type="entry name" value="Thioredoxin-like_sf"/>
</dbReference>
<dbReference type="Proteomes" id="UP000070263">
    <property type="component" value="Unassembled WGS sequence"/>
</dbReference>
<evidence type="ECO:0000313" key="5">
    <source>
        <dbReference type="Proteomes" id="UP000070263"/>
    </source>
</evidence>
<evidence type="ECO:0000256" key="1">
    <source>
        <dbReference type="ARBA" id="ARBA00007787"/>
    </source>
</evidence>
<proteinExistence type="inferred from homology"/>
<reference evidence="4 5" key="1">
    <citation type="journal article" date="2016" name="Sci. Rep.">
        <title>Metabolic traits of an uncultured archaeal lineage -MSBL1- from brine pools of the Red Sea.</title>
        <authorList>
            <person name="Mwirichia R."/>
            <person name="Alam I."/>
            <person name="Rashid M."/>
            <person name="Vinu M."/>
            <person name="Ba-Alawi W."/>
            <person name="Anthony Kamau A."/>
            <person name="Kamanda Ngugi D."/>
            <person name="Goker M."/>
            <person name="Klenk H.P."/>
            <person name="Bajic V."/>
            <person name="Stingl U."/>
        </authorList>
    </citation>
    <scope>NUCLEOTIDE SEQUENCE [LARGE SCALE GENOMIC DNA]</scope>
    <source>
        <strain evidence="4">SCGC-AAA382A20</strain>
    </source>
</reference>
<feature type="domain" description="Thioredoxin-like fold" evidence="3">
    <location>
        <begin position="5"/>
        <end position="80"/>
    </location>
</feature>